<reference evidence="3" key="1">
    <citation type="submission" date="2015-05" db="EMBL/GenBank/DDBJ databases">
        <title>Draft genome sequencing of a biphenyl-degrading bacterium, Pseudomonas balearica KF707 (=NBRC110670).</title>
        <authorList>
            <person name="Kimura N."/>
            <person name="Hirose J."/>
            <person name="Watanabe T."/>
            <person name="Suenaga H."/>
            <person name="Fujihara H."/>
            <person name="Noguchi M."/>
            <person name="Hashimoto M."/>
            <person name="Shimodaira J."/>
            <person name="Tsuchikane K."/>
            <person name="Hosoyama A."/>
            <person name="Yamazoe A."/>
            <person name="Fujita N."/>
            <person name="Furukawa K."/>
        </authorList>
    </citation>
    <scope>NUCLEOTIDE SEQUENCE [LARGE SCALE GENOMIC DNA]</scope>
    <source>
        <strain evidence="3">DSM 10086 / NBRC 110670 / KF707</strain>
    </source>
</reference>
<evidence type="ECO:0000313" key="3">
    <source>
        <dbReference type="Proteomes" id="UP000218554"/>
    </source>
</evidence>
<reference evidence="2 3" key="2">
    <citation type="journal article" date="2017" name="Int. J. Syst. Evol. Microbiol.">
        <title>Pseudomonas furukawaii sp. nov., a polychlorinated biphenyl-degrading bacterium isolated from biphenyl-contaminated soil in Japan.</title>
        <authorList>
            <person name="Kimura N."/>
            <person name="Watanabe T."/>
            <person name="Suenaga H."/>
            <person name="Fujihara H."/>
            <person name="Futagami T."/>
            <person name="Goto M."/>
            <person name="Hanada S."/>
            <person name="Hirose J."/>
        </authorList>
    </citation>
    <scope>NUCLEOTIDE SEQUENCE [LARGE SCALE GENOMIC DNA]</scope>
    <source>
        <strain evidence="3">DSM 10086 / NBRC 110670 / KF707</strain>
    </source>
</reference>
<accession>A0AAD1FDT3</accession>
<sequence length="40" mass="4183">MGGAARFMAWQATGREKSAQGQHGPDKASTDAIDRRPGPA</sequence>
<feature type="region of interest" description="Disordered" evidence="1">
    <location>
        <begin position="1"/>
        <end position="40"/>
    </location>
</feature>
<dbReference type="AlphaFoldDB" id="A0AAD1FDT3"/>
<dbReference type="KEGG" id="pfuw:KF707C_6260"/>
<name>A0AAD1FDT3_METFU</name>
<organism evidence="2 3">
    <name type="scientific">Metapseudomonas furukawaii</name>
    <name type="common">Pseudomonas furukawaii</name>
    <dbReference type="NCBI Taxonomy" id="1149133"/>
    <lineage>
        <taxon>Bacteria</taxon>
        <taxon>Pseudomonadati</taxon>
        <taxon>Pseudomonadota</taxon>
        <taxon>Gammaproteobacteria</taxon>
        <taxon>Pseudomonadales</taxon>
        <taxon>Pseudomonadaceae</taxon>
        <taxon>Metapseudomonas</taxon>
    </lineage>
</organism>
<evidence type="ECO:0000313" key="2">
    <source>
        <dbReference type="EMBL" id="BAU72314.1"/>
    </source>
</evidence>
<proteinExistence type="predicted"/>
<evidence type="ECO:0000256" key="1">
    <source>
        <dbReference type="SAM" id="MobiDB-lite"/>
    </source>
</evidence>
<feature type="compositionally biased region" description="Basic and acidic residues" evidence="1">
    <location>
        <begin position="14"/>
        <end position="40"/>
    </location>
</feature>
<protein>
    <submittedName>
        <fullName evidence="2">Uncharacterized protein</fullName>
    </submittedName>
</protein>
<dbReference type="EMBL" id="AP014862">
    <property type="protein sequence ID" value="BAU72314.1"/>
    <property type="molecule type" value="Genomic_DNA"/>
</dbReference>
<keyword evidence="3" id="KW-1185">Reference proteome</keyword>
<dbReference type="Proteomes" id="UP000218554">
    <property type="component" value="Chromosome"/>
</dbReference>
<gene>
    <name evidence="2" type="ORF">KF707C_6260</name>
</gene>